<comment type="caution">
    <text evidence="2">The sequence shown here is derived from an EMBL/GenBank/DDBJ whole genome shotgun (WGS) entry which is preliminary data.</text>
</comment>
<dbReference type="Proteomes" id="UP000541444">
    <property type="component" value="Unassembled WGS sequence"/>
</dbReference>
<evidence type="ECO:0000313" key="2">
    <source>
        <dbReference type="EMBL" id="KAF6155373.1"/>
    </source>
</evidence>
<dbReference type="EMBL" id="JACGCM010001428">
    <property type="protein sequence ID" value="KAF6155373.1"/>
    <property type="molecule type" value="Genomic_DNA"/>
</dbReference>
<keyword evidence="3" id="KW-1185">Reference proteome</keyword>
<feature type="region of interest" description="Disordered" evidence="1">
    <location>
        <begin position="96"/>
        <end position="118"/>
    </location>
</feature>
<feature type="compositionally biased region" description="Polar residues" evidence="1">
    <location>
        <begin position="96"/>
        <end position="110"/>
    </location>
</feature>
<organism evidence="2 3">
    <name type="scientific">Kingdonia uniflora</name>
    <dbReference type="NCBI Taxonomy" id="39325"/>
    <lineage>
        <taxon>Eukaryota</taxon>
        <taxon>Viridiplantae</taxon>
        <taxon>Streptophyta</taxon>
        <taxon>Embryophyta</taxon>
        <taxon>Tracheophyta</taxon>
        <taxon>Spermatophyta</taxon>
        <taxon>Magnoliopsida</taxon>
        <taxon>Ranunculales</taxon>
        <taxon>Circaeasteraceae</taxon>
        <taxon>Kingdonia</taxon>
    </lineage>
</organism>
<evidence type="ECO:0000313" key="3">
    <source>
        <dbReference type="Proteomes" id="UP000541444"/>
    </source>
</evidence>
<accession>A0A7J7MKG2</accession>
<reference evidence="2 3" key="1">
    <citation type="journal article" date="2020" name="IScience">
        <title>Genome Sequencing of the Endangered Kingdonia uniflora (Circaeasteraceae, Ranunculales) Reveals Potential Mechanisms of Evolutionary Specialization.</title>
        <authorList>
            <person name="Sun Y."/>
            <person name="Deng T."/>
            <person name="Zhang A."/>
            <person name="Moore M.J."/>
            <person name="Landis J.B."/>
            <person name="Lin N."/>
            <person name="Zhang H."/>
            <person name="Zhang X."/>
            <person name="Huang J."/>
            <person name="Zhang X."/>
            <person name="Sun H."/>
            <person name="Wang H."/>
        </authorList>
    </citation>
    <scope>NUCLEOTIDE SEQUENCE [LARGE SCALE GENOMIC DNA]</scope>
    <source>
        <strain evidence="2">TB1705</strain>
        <tissue evidence="2">Leaf</tissue>
    </source>
</reference>
<evidence type="ECO:0000256" key="1">
    <source>
        <dbReference type="SAM" id="MobiDB-lite"/>
    </source>
</evidence>
<sequence>MELIMVPWHSPIAGWEKINVDAYFSKDKAFNGLGLVIRDHLNAFGATRGSTYRFTSAEEGEALVVLERINWARTVPSHNSQNFIYDFCSSGKGLSTTKDTGSGRGLSTTKAGGPLRHNFFPDPEPEYGGYPETNGRGLDPRRFGPFVDDENDSFKTILTDVPPSNKSSIPQLNVHLSNELVLTNVPQSNEPFQTIPTNVPLSNEPYISQSSIYLSNEPMLNNVPPSNEPMLSNVLLSIKPEPIIRQAKTSAEFRFEP</sequence>
<name>A0A7J7MKG2_9MAGN</name>
<proteinExistence type="predicted"/>
<gene>
    <name evidence="2" type="ORF">GIB67_019899</name>
</gene>
<protein>
    <submittedName>
        <fullName evidence="2">Uncharacterized protein</fullName>
    </submittedName>
</protein>
<dbReference type="AlphaFoldDB" id="A0A7J7MKG2"/>
<dbReference type="OrthoDB" id="1906820at2759"/>